<protein>
    <recommendedName>
        <fullName evidence="1">HTH cro/C1-type domain-containing protein</fullName>
    </recommendedName>
</protein>
<name>A0A1Y4M314_9FIRM</name>
<dbReference type="Pfam" id="PF13560">
    <property type="entry name" value="HTH_31"/>
    <property type="match status" value="1"/>
</dbReference>
<keyword evidence="3" id="KW-1185">Reference proteome</keyword>
<dbReference type="SMART" id="SM00530">
    <property type="entry name" value="HTH_XRE"/>
    <property type="match status" value="1"/>
</dbReference>
<proteinExistence type="predicted"/>
<evidence type="ECO:0000313" key="3">
    <source>
        <dbReference type="Proteomes" id="UP000195447"/>
    </source>
</evidence>
<dbReference type="Proteomes" id="UP000195447">
    <property type="component" value="Unassembled WGS sequence"/>
</dbReference>
<dbReference type="SUPFAM" id="SSF47413">
    <property type="entry name" value="lambda repressor-like DNA-binding domains"/>
    <property type="match status" value="1"/>
</dbReference>
<feature type="domain" description="HTH cro/C1-type" evidence="1">
    <location>
        <begin position="11"/>
        <end position="66"/>
    </location>
</feature>
<organism evidence="2 3">
    <name type="scientific">Faecalitalea cylindroides</name>
    <dbReference type="NCBI Taxonomy" id="39483"/>
    <lineage>
        <taxon>Bacteria</taxon>
        <taxon>Bacillati</taxon>
        <taxon>Bacillota</taxon>
        <taxon>Erysipelotrichia</taxon>
        <taxon>Erysipelotrichales</taxon>
        <taxon>Erysipelotrichaceae</taxon>
        <taxon>Faecalitalea</taxon>
    </lineage>
</organism>
<dbReference type="PROSITE" id="PS50943">
    <property type="entry name" value="HTH_CROC1"/>
    <property type="match status" value="1"/>
</dbReference>
<gene>
    <name evidence="2" type="ORF">B5F14_01875</name>
</gene>
<evidence type="ECO:0000313" key="2">
    <source>
        <dbReference type="EMBL" id="OUP61731.1"/>
    </source>
</evidence>
<dbReference type="Gene3D" id="1.10.260.40">
    <property type="entry name" value="lambda repressor-like DNA-binding domains"/>
    <property type="match status" value="1"/>
</dbReference>
<dbReference type="AlphaFoldDB" id="A0A1Y4M314"/>
<accession>A0A1Y4M314</accession>
<comment type="caution">
    <text evidence="2">The sequence shown here is derived from an EMBL/GenBank/DDBJ whole genome shotgun (WGS) entry which is preliminary data.</text>
</comment>
<evidence type="ECO:0000259" key="1">
    <source>
        <dbReference type="PROSITE" id="PS50943"/>
    </source>
</evidence>
<dbReference type="GO" id="GO:0003677">
    <property type="term" value="F:DNA binding"/>
    <property type="evidence" value="ECO:0007669"/>
    <property type="project" value="InterPro"/>
</dbReference>
<dbReference type="EMBL" id="NFKM01000002">
    <property type="protein sequence ID" value="OUP61731.1"/>
    <property type="molecule type" value="Genomic_DNA"/>
</dbReference>
<sequence>MTEQEKIGKALRYLRKSNTNYNVQEVADKIGKSKVWLSELETGKKNVFFKDVLALCKIYNCEISKVIEEMEKL</sequence>
<dbReference type="CDD" id="cd00093">
    <property type="entry name" value="HTH_XRE"/>
    <property type="match status" value="1"/>
</dbReference>
<reference evidence="3" key="1">
    <citation type="submission" date="2017-04" db="EMBL/GenBank/DDBJ databases">
        <title>Function of individual gut microbiota members based on whole genome sequencing of pure cultures obtained from chicken caecum.</title>
        <authorList>
            <person name="Medvecky M."/>
            <person name="Cejkova D."/>
            <person name="Polansky O."/>
            <person name="Karasova D."/>
            <person name="Kubasova T."/>
            <person name="Cizek A."/>
            <person name="Rychlik I."/>
        </authorList>
    </citation>
    <scope>NUCLEOTIDE SEQUENCE [LARGE SCALE GENOMIC DNA]</scope>
    <source>
        <strain evidence="3">An178</strain>
    </source>
</reference>
<dbReference type="RefSeq" id="WP_087158173.1">
    <property type="nucleotide sequence ID" value="NZ_NFKM01000002.1"/>
</dbReference>
<dbReference type="InterPro" id="IPR010982">
    <property type="entry name" value="Lambda_DNA-bd_dom_sf"/>
</dbReference>
<dbReference type="InterPro" id="IPR001387">
    <property type="entry name" value="Cro/C1-type_HTH"/>
</dbReference>